<protein>
    <submittedName>
        <fullName evidence="7">Adenylate/guanylate cyclase domain-containing protein</fullName>
    </submittedName>
</protein>
<keyword evidence="8" id="KW-1185">Reference proteome</keyword>
<evidence type="ECO:0000259" key="5">
    <source>
        <dbReference type="PROSITE" id="PS50125"/>
    </source>
</evidence>
<dbReference type="InterPro" id="IPR029787">
    <property type="entry name" value="Nucleotide_cyclase"/>
</dbReference>
<dbReference type="CDD" id="cd06225">
    <property type="entry name" value="HAMP"/>
    <property type="match status" value="1"/>
</dbReference>
<dbReference type="Gene3D" id="6.10.340.10">
    <property type="match status" value="1"/>
</dbReference>
<evidence type="ECO:0000256" key="4">
    <source>
        <dbReference type="SAM" id="Phobius"/>
    </source>
</evidence>
<dbReference type="Pfam" id="PF00211">
    <property type="entry name" value="Guanylate_cyc"/>
    <property type="match status" value="1"/>
</dbReference>
<dbReference type="AlphaFoldDB" id="A0A7I7YMW0"/>
<dbReference type="InterPro" id="IPR003660">
    <property type="entry name" value="HAMP_dom"/>
</dbReference>
<dbReference type="Pfam" id="PF00672">
    <property type="entry name" value="HAMP"/>
    <property type="match status" value="1"/>
</dbReference>
<evidence type="ECO:0000313" key="7">
    <source>
        <dbReference type="EMBL" id="BBZ43208.1"/>
    </source>
</evidence>
<accession>A0A7I7YMW0</accession>
<dbReference type="SMART" id="SM00304">
    <property type="entry name" value="HAMP"/>
    <property type="match status" value="1"/>
</dbReference>
<reference evidence="7 8" key="1">
    <citation type="journal article" date="2019" name="Emerg. Microbes Infect.">
        <title>Comprehensive subspecies identification of 175 nontuberculous mycobacteria species based on 7547 genomic profiles.</title>
        <authorList>
            <person name="Matsumoto Y."/>
            <person name="Kinjo T."/>
            <person name="Motooka D."/>
            <person name="Nabeya D."/>
            <person name="Jung N."/>
            <person name="Uechi K."/>
            <person name="Horii T."/>
            <person name="Iida T."/>
            <person name="Fujita J."/>
            <person name="Nakamura S."/>
        </authorList>
    </citation>
    <scope>NUCLEOTIDE SEQUENCE [LARGE SCALE GENOMIC DNA]</scope>
    <source>
        <strain evidence="7 8">JCM 14742</strain>
    </source>
</reference>
<dbReference type="GO" id="GO:0035556">
    <property type="term" value="P:intracellular signal transduction"/>
    <property type="evidence" value="ECO:0007669"/>
    <property type="project" value="InterPro"/>
</dbReference>
<dbReference type="PANTHER" id="PTHR45655:SF13">
    <property type="entry name" value="SOLUBLE GUANYLATE CYCLASE GCY-32-RELATED"/>
    <property type="match status" value="1"/>
</dbReference>
<dbReference type="SMART" id="SM00044">
    <property type="entry name" value="CYCc"/>
    <property type="match status" value="1"/>
</dbReference>
<evidence type="ECO:0000256" key="2">
    <source>
        <dbReference type="ARBA" id="ARBA00022989"/>
    </source>
</evidence>
<dbReference type="GO" id="GO:0009190">
    <property type="term" value="P:cyclic nucleotide biosynthetic process"/>
    <property type="evidence" value="ECO:0007669"/>
    <property type="project" value="InterPro"/>
</dbReference>
<feature type="domain" description="Guanylate cyclase" evidence="5">
    <location>
        <begin position="565"/>
        <end position="692"/>
    </location>
</feature>
<dbReference type="GO" id="GO:0016020">
    <property type="term" value="C:membrane"/>
    <property type="evidence" value="ECO:0007669"/>
    <property type="project" value="InterPro"/>
</dbReference>
<dbReference type="SUPFAM" id="SSF55073">
    <property type="entry name" value="Nucleotide cyclase"/>
    <property type="match status" value="1"/>
</dbReference>
<dbReference type="EMBL" id="AP022614">
    <property type="protein sequence ID" value="BBZ43208.1"/>
    <property type="molecule type" value="Genomic_DNA"/>
</dbReference>
<keyword evidence="2 4" id="KW-1133">Transmembrane helix</keyword>
<evidence type="ECO:0000313" key="8">
    <source>
        <dbReference type="Proteomes" id="UP000467105"/>
    </source>
</evidence>
<dbReference type="PANTHER" id="PTHR45655">
    <property type="entry name" value="GUANYLATE CYCLASE SOLUBLE SUBUNIT BETA-2"/>
    <property type="match status" value="1"/>
</dbReference>
<proteinExistence type="predicted"/>
<gene>
    <name evidence="7" type="ORF">MPRM_04890</name>
</gene>
<dbReference type="CDD" id="cd07302">
    <property type="entry name" value="CHD"/>
    <property type="match status" value="1"/>
</dbReference>
<dbReference type="PROSITE" id="PS50125">
    <property type="entry name" value="GUANYLATE_CYCLASE_2"/>
    <property type="match status" value="1"/>
</dbReference>
<evidence type="ECO:0000259" key="6">
    <source>
        <dbReference type="PROSITE" id="PS50885"/>
    </source>
</evidence>
<evidence type="ECO:0000256" key="1">
    <source>
        <dbReference type="ARBA" id="ARBA00022692"/>
    </source>
</evidence>
<dbReference type="Proteomes" id="UP000467105">
    <property type="component" value="Chromosome"/>
</dbReference>
<keyword evidence="1 4" id="KW-0812">Transmembrane</keyword>
<dbReference type="OrthoDB" id="9806704at2"/>
<organism evidence="7 8">
    <name type="scientific">Mycobacterium parmense</name>
    <dbReference type="NCBI Taxonomy" id="185642"/>
    <lineage>
        <taxon>Bacteria</taxon>
        <taxon>Bacillati</taxon>
        <taxon>Actinomycetota</taxon>
        <taxon>Actinomycetes</taxon>
        <taxon>Mycobacteriales</taxon>
        <taxon>Mycobacteriaceae</taxon>
        <taxon>Mycobacterium</taxon>
        <taxon>Mycobacterium simiae complex</taxon>
    </lineage>
</organism>
<feature type="transmembrane region" description="Helical" evidence="4">
    <location>
        <begin position="453"/>
        <end position="476"/>
    </location>
</feature>
<sequence>MTTSALKGSGPAAETTPTDTGGVEESEAAKTEKFRRRRFFRIGIQSKLLVLLLVCSILSIAMIGLIGALSGRSALRQVESERLIELRESQRRQVQALFKEVTGSLIVYSGGFSIVEAVNAFSAGMNQLANATITPAQQQALVDHYTNDMIKPIKRITGDTIDLNLVLPSSNAQKYLQAYYTAPFGSQADARAVNDAGDGSAWSAANARYGFYLRNIVTRFDFPDAMLLDAQGNVVYTVNKGPDLGTNILDGPYRESNLREAYRKAMASNDINFVWITDFQPYQPQLDAPTAWVVSPIGMNGKIDGVMALPLPIAKLNRIMTANGHWEQAGMGPSTETYLAGPDGLMRSDSRLFLQDPQEYKREAIESGTPPDVVNEAIRLGGTTLVQPVWTAGLRAALRGQTGVVSATDYMGNRELEAYAPLDVPNSDLHWAVLATRDDSDAFARLGKFSQTLVVAVTAMVFTVCIASMLIAQLMLRPVRRLQAGTQKISSGDYDVNIPVKSRDEIGDLTAAFNEMSRSLAIKDELLNEQRRENDALLLALMPESVVQRYREGKETVAQKHQDVAIIYADVVGLDEISDDVSGNELVGIIDELFRQFDSAAEALGVERIRTFHNGYLASCGVITPRLDSIHRSVDFALEMRHIIERFNGQTGHQLGLRVGISTGNVVSGLVGRSSLIYDMWGAAVSLAYQMHSGAPQPGIYVTSQVYDVMRDVRQFTPGGTISVGGSEQAIYRLTERS</sequence>
<keyword evidence="4" id="KW-0472">Membrane</keyword>
<feature type="domain" description="HAMP" evidence="6">
    <location>
        <begin position="473"/>
        <end position="525"/>
    </location>
</feature>
<dbReference type="InterPro" id="IPR001054">
    <property type="entry name" value="A/G_cyclase"/>
</dbReference>
<dbReference type="Gene3D" id="3.30.70.1230">
    <property type="entry name" value="Nucleotide cyclase"/>
    <property type="match status" value="1"/>
</dbReference>
<evidence type="ECO:0000256" key="3">
    <source>
        <dbReference type="SAM" id="MobiDB-lite"/>
    </source>
</evidence>
<feature type="transmembrane region" description="Helical" evidence="4">
    <location>
        <begin position="48"/>
        <end position="69"/>
    </location>
</feature>
<dbReference type="GO" id="GO:0004016">
    <property type="term" value="F:adenylate cyclase activity"/>
    <property type="evidence" value="ECO:0007669"/>
    <property type="project" value="UniProtKB-ARBA"/>
</dbReference>
<name>A0A7I7YMW0_9MYCO</name>
<dbReference type="SUPFAM" id="SSF158472">
    <property type="entry name" value="HAMP domain-like"/>
    <property type="match status" value="1"/>
</dbReference>
<feature type="region of interest" description="Disordered" evidence="3">
    <location>
        <begin position="1"/>
        <end position="29"/>
    </location>
</feature>
<dbReference type="PROSITE" id="PS50885">
    <property type="entry name" value="HAMP"/>
    <property type="match status" value="1"/>
</dbReference>